<proteinExistence type="predicted"/>
<dbReference type="EMBL" id="CAKOFQ010007001">
    <property type="protein sequence ID" value="CAH1986510.1"/>
    <property type="molecule type" value="Genomic_DNA"/>
</dbReference>
<dbReference type="OrthoDB" id="8194406at2759"/>
<dbReference type="AlphaFoldDB" id="A0A9P0L177"/>
<evidence type="ECO:0000313" key="2">
    <source>
        <dbReference type="Proteomes" id="UP001152888"/>
    </source>
</evidence>
<dbReference type="Proteomes" id="UP001152888">
    <property type="component" value="Unassembled WGS sequence"/>
</dbReference>
<evidence type="ECO:0000313" key="1">
    <source>
        <dbReference type="EMBL" id="CAH1986510.1"/>
    </source>
</evidence>
<keyword evidence="2" id="KW-1185">Reference proteome</keyword>
<comment type="caution">
    <text evidence="1">The sequence shown here is derived from an EMBL/GenBank/DDBJ whole genome shotgun (WGS) entry which is preliminary data.</text>
</comment>
<sequence>MVMAEGVDVRDVKTYKPRLDVTSNNYIGSTKQIFLVENEETRGGALSCIHKIEICLRYLDDPGYQQGIGQELGVSQATVSRTVDRVVNIIVAQSNEWIKFPTTNHELMEAK</sequence>
<gene>
    <name evidence="1" type="ORF">ACAOBT_LOCUS17295</name>
</gene>
<reference evidence="1" key="1">
    <citation type="submission" date="2022-03" db="EMBL/GenBank/DDBJ databases">
        <authorList>
            <person name="Sayadi A."/>
        </authorList>
    </citation>
    <scope>NUCLEOTIDE SEQUENCE</scope>
</reference>
<organism evidence="1 2">
    <name type="scientific">Acanthoscelides obtectus</name>
    <name type="common">Bean weevil</name>
    <name type="synonym">Bruchus obtectus</name>
    <dbReference type="NCBI Taxonomy" id="200917"/>
    <lineage>
        <taxon>Eukaryota</taxon>
        <taxon>Metazoa</taxon>
        <taxon>Ecdysozoa</taxon>
        <taxon>Arthropoda</taxon>
        <taxon>Hexapoda</taxon>
        <taxon>Insecta</taxon>
        <taxon>Pterygota</taxon>
        <taxon>Neoptera</taxon>
        <taxon>Endopterygota</taxon>
        <taxon>Coleoptera</taxon>
        <taxon>Polyphaga</taxon>
        <taxon>Cucujiformia</taxon>
        <taxon>Chrysomeloidea</taxon>
        <taxon>Chrysomelidae</taxon>
        <taxon>Bruchinae</taxon>
        <taxon>Bruchini</taxon>
        <taxon>Acanthoscelides</taxon>
    </lineage>
</organism>
<name>A0A9P0L177_ACAOB</name>
<protein>
    <submittedName>
        <fullName evidence="1">Uncharacterized protein</fullName>
    </submittedName>
</protein>
<accession>A0A9P0L177</accession>